<evidence type="ECO:0000313" key="1">
    <source>
        <dbReference type="EMBL" id="DAE05220.1"/>
    </source>
</evidence>
<organism evidence="1">
    <name type="scientific">Caudovirales sp. ctbaM10</name>
    <dbReference type="NCBI Taxonomy" id="2825767"/>
    <lineage>
        <taxon>Viruses</taxon>
        <taxon>Duplodnaviria</taxon>
        <taxon>Heunggongvirae</taxon>
        <taxon>Uroviricota</taxon>
        <taxon>Caudoviricetes</taxon>
    </lineage>
</organism>
<reference evidence="1" key="1">
    <citation type="journal article" date="2021" name="Proc. Natl. Acad. Sci. U.S.A.">
        <title>A Catalog of Tens of Thousands of Viruses from Human Metagenomes Reveals Hidden Associations with Chronic Diseases.</title>
        <authorList>
            <person name="Tisza M.J."/>
            <person name="Buck C.B."/>
        </authorList>
    </citation>
    <scope>NUCLEOTIDE SEQUENCE</scope>
    <source>
        <strain evidence="1">CtbaM10</strain>
    </source>
</reference>
<protein>
    <submittedName>
        <fullName evidence="1">Uncharacterized protein</fullName>
    </submittedName>
</protein>
<dbReference type="EMBL" id="BK015405">
    <property type="protein sequence ID" value="DAE05220.1"/>
    <property type="molecule type" value="Genomic_DNA"/>
</dbReference>
<sequence length="33" mass="3733">MQPVQRAGQCSKTTAKVYCFRMGERQCGAFHRG</sequence>
<proteinExistence type="predicted"/>
<name>A0A8S5PG72_9CAUD</name>
<accession>A0A8S5PG72</accession>